<organism evidence="9 10">
    <name type="scientific">Neodiprion lecontei</name>
    <name type="common">Redheaded pine sawfly</name>
    <dbReference type="NCBI Taxonomy" id="441921"/>
    <lineage>
        <taxon>Eukaryota</taxon>
        <taxon>Metazoa</taxon>
        <taxon>Ecdysozoa</taxon>
        <taxon>Arthropoda</taxon>
        <taxon>Hexapoda</taxon>
        <taxon>Insecta</taxon>
        <taxon>Pterygota</taxon>
        <taxon>Neoptera</taxon>
        <taxon>Endopterygota</taxon>
        <taxon>Hymenoptera</taxon>
        <taxon>Tenthredinoidea</taxon>
        <taxon>Diprionidae</taxon>
        <taxon>Diprioninae</taxon>
        <taxon>Neodiprion</taxon>
    </lineage>
</organism>
<keyword evidence="7 8" id="KW-0807">Transducer</keyword>
<feature type="transmembrane region" description="Helical" evidence="8">
    <location>
        <begin position="64"/>
        <end position="86"/>
    </location>
</feature>
<comment type="similarity">
    <text evidence="8">Belongs to the insect chemoreceptor superfamily. Gustatory receptor (GR) family.</text>
</comment>
<accession>A0ABM3FRF6</accession>
<sequence>MHVSRGVFDVESAVRKLSSRFRRHPAQVSRLEWPVISAVRSLFYFIRFIGHAPLEIRDDRFEPWSYGVFYSILCCTLHTYFFYIVLRKFTVIERNTPILDVTETAKVISNYSVLMLNILGSLWTRKQLVEVTNIMKQFDTRMRYLGYPLEERYVKVWVFFTFVFSFIAWAVIVETGIVAFRETFIENMIYILGYMTNSFSTIKFSGIVLLLGQRFRHLNEVAQRSKDSSMPVQKYLAVDFRVIHQLHNSLMNASESLSSQYSWPLLAWLISLCGHSVANLYFLIDWLVSTTESVNTRWSLVACIAWWVVVFASQLLLLHIACHYTSSEANNIGSILFDWKSFAVSRSYKFFSQRIESSLHLINRRLNFSAAGCFHVNLPLLRSITALLTTYLVLLLQFQA</sequence>
<dbReference type="InterPro" id="IPR013604">
    <property type="entry name" value="7TM_chemorcpt"/>
</dbReference>
<evidence type="ECO:0000256" key="1">
    <source>
        <dbReference type="ARBA" id="ARBA00004651"/>
    </source>
</evidence>
<dbReference type="GeneID" id="107223472"/>
<evidence type="ECO:0000256" key="4">
    <source>
        <dbReference type="ARBA" id="ARBA00022989"/>
    </source>
</evidence>
<keyword evidence="3 8" id="KW-0812">Transmembrane</keyword>
<dbReference type="Pfam" id="PF08395">
    <property type="entry name" value="7tm_7"/>
    <property type="match status" value="1"/>
</dbReference>
<evidence type="ECO:0000313" key="10">
    <source>
        <dbReference type="RefSeq" id="XP_046590594.1"/>
    </source>
</evidence>
<protein>
    <recommendedName>
        <fullName evidence="8">Gustatory receptor</fullName>
    </recommendedName>
</protein>
<evidence type="ECO:0000256" key="3">
    <source>
        <dbReference type="ARBA" id="ARBA00022692"/>
    </source>
</evidence>
<evidence type="ECO:0000256" key="2">
    <source>
        <dbReference type="ARBA" id="ARBA00022475"/>
    </source>
</evidence>
<dbReference type="PANTHER" id="PTHR21143:SF134">
    <property type="entry name" value="GUSTATORY RECEPTOR"/>
    <property type="match status" value="1"/>
</dbReference>
<dbReference type="Proteomes" id="UP000829291">
    <property type="component" value="Chromosome 3"/>
</dbReference>
<comment type="subcellular location">
    <subcellularLocation>
        <location evidence="1 8">Cell membrane</location>
        <topology evidence="1 8">Multi-pass membrane protein</topology>
    </subcellularLocation>
</comment>
<dbReference type="RefSeq" id="XP_046590594.1">
    <property type="nucleotide sequence ID" value="XM_046734638.1"/>
</dbReference>
<comment type="caution">
    <text evidence="8">Lacks conserved residue(s) required for the propagation of feature annotation.</text>
</comment>
<evidence type="ECO:0000256" key="7">
    <source>
        <dbReference type="ARBA" id="ARBA00023224"/>
    </source>
</evidence>
<evidence type="ECO:0000256" key="8">
    <source>
        <dbReference type="RuleBase" id="RU363108"/>
    </source>
</evidence>
<feature type="transmembrane region" description="Helical" evidence="8">
    <location>
        <begin position="192"/>
        <end position="211"/>
    </location>
</feature>
<feature type="transmembrane region" description="Helical" evidence="8">
    <location>
        <begin position="380"/>
        <end position="398"/>
    </location>
</feature>
<evidence type="ECO:0000256" key="6">
    <source>
        <dbReference type="ARBA" id="ARBA00023170"/>
    </source>
</evidence>
<feature type="transmembrane region" description="Helical" evidence="8">
    <location>
        <begin position="300"/>
        <end position="321"/>
    </location>
</feature>
<keyword evidence="2 8" id="KW-1003">Cell membrane</keyword>
<keyword evidence="5 8" id="KW-0472">Membrane</keyword>
<evidence type="ECO:0000256" key="5">
    <source>
        <dbReference type="ARBA" id="ARBA00023136"/>
    </source>
</evidence>
<keyword evidence="4 8" id="KW-1133">Transmembrane helix</keyword>
<dbReference type="PANTHER" id="PTHR21143">
    <property type="entry name" value="INVERTEBRATE GUSTATORY RECEPTOR"/>
    <property type="match status" value="1"/>
</dbReference>
<reference evidence="10" key="1">
    <citation type="submission" date="2025-08" db="UniProtKB">
        <authorList>
            <consortium name="RefSeq"/>
        </authorList>
    </citation>
    <scope>IDENTIFICATION</scope>
    <source>
        <tissue evidence="10">Thorax and Abdomen</tissue>
    </source>
</reference>
<proteinExistence type="inferred from homology"/>
<comment type="function">
    <text evidence="8">Gustatory receptor which mediates acceptance or avoidance behavior, depending on its substrates.</text>
</comment>
<name>A0ABM3FRF6_NEOLC</name>
<evidence type="ECO:0000313" key="9">
    <source>
        <dbReference type="Proteomes" id="UP000829291"/>
    </source>
</evidence>
<feature type="transmembrane region" description="Helical" evidence="8">
    <location>
        <begin position="265"/>
        <end position="288"/>
    </location>
</feature>
<keyword evidence="6 8" id="KW-0675">Receptor</keyword>
<feature type="transmembrane region" description="Helical" evidence="8">
    <location>
        <begin position="156"/>
        <end position="180"/>
    </location>
</feature>
<keyword evidence="9" id="KW-1185">Reference proteome</keyword>
<gene>
    <name evidence="10" type="primary">LOC107223472</name>
</gene>